<dbReference type="SMART" id="SM00248">
    <property type="entry name" value="ANK"/>
    <property type="match status" value="5"/>
</dbReference>
<dbReference type="PROSITE" id="PS50088">
    <property type="entry name" value="ANK_REPEAT"/>
    <property type="match status" value="4"/>
</dbReference>
<proteinExistence type="predicted"/>
<dbReference type="InterPro" id="IPR002110">
    <property type="entry name" value="Ankyrin_rpt"/>
</dbReference>
<feature type="domain" description="Nephrocystin 3-like N-terminal" evidence="3">
    <location>
        <begin position="3"/>
        <end position="95"/>
    </location>
</feature>
<dbReference type="InterPro" id="IPR036770">
    <property type="entry name" value="Ankyrin_rpt-contain_sf"/>
</dbReference>
<dbReference type="PANTHER" id="PTHR10039:SF5">
    <property type="entry name" value="NACHT DOMAIN-CONTAINING PROTEIN"/>
    <property type="match status" value="1"/>
</dbReference>
<organism evidence="4 5">
    <name type="scientific">Apiospora saccharicola</name>
    <dbReference type="NCBI Taxonomy" id="335842"/>
    <lineage>
        <taxon>Eukaryota</taxon>
        <taxon>Fungi</taxon>
        <taxon>Dikarya</taxon>
        <taxon>Ascomycota</taxon>
        <taxon>Pezizomycotina</taxon>
        <taxon>Sordariomycetes</taxon>
        <taxon>Xylariomycetidae</taxon>
        <taxon>Amphisphaeriales</taxon>
        <taxon>Apiosporaceae</taxon>
        <taxon>Apiospora</taxon>
    </lineage>
</organism>
<dbReference type="PANTHER" id="PTHR10039">
    <property type="entry name" value="AMELOGENIN"/>
    <property type="match status" value="1"/>
</dbReference>
<evidence type="ECO:0000256" key="2">
    <source>
        <dbReference type="PROSITE-ProRule" id="PRU00023"/>
    </source>
</evidence>
<feature type="repeat" description="ANK" evidence="2">
    <location>
        <begin position="600"/>
        <end position="632"/>
    </location>
</feature>
<keyword evidence="5" id="KW-1185">Reference proteome</keyword>
<gene>
    <name evidence="4" type="ORF">PG996_008278</name>
</gene>
<name>A0ABR1UXF9_9PEZI</name>
<dbReference type="InterPro" id="IPR056884">
    <property type="entry name" value="NPHP3-like_N"/>
</dbReference>
<feature type="repeat" description="ANK" evidence="2">
    <location>
        <begin position="567"/>
        <end position="599"/>
    </location>
</feature>
<dbReference type="Pfam" id="PF24883">
    <property type="entry name" value="NPHP3_N"/>
    <property type="match status" value="1"/>
</dbReference>
<dbReference type="PRINTS" id="PR01415">
    <property type="entry name" value="ANKYRIN"/>
</dbReference>
<reference evidence="4 5" key="1">
    <citation type="submission" date="2023-01" db="EMBL/GenBank/DDBJ databases">
        <title>Analysis of 21 Apiospora genomes using comparative genomics revels a genus with tremendous synthesis potential of carbohydrate active enzymes and secondary metabolites.</title>
        <authorList>
            <person name="Sorensen T."/>
        </authorList>
    </citation>
    <scope>NUCLEOTIDE SEQUENCE [LARGE SCALE GENOMIC DNA]</scope>
    <source>
        <strain evidence="4 5">CBS 83171</strain>
    </source>
</reference>
<accession>A0ABR1UXF9</accession>
<sequence length="693" mass="78067">MEKSTIGLYQSLLIQLLNTDPALHNILDNCSRRGNWTIELLKELFEVAVQRSRQTLICFIDALDECQEQEVRDMVILLSELTDAKDNFYTCFASRHYPNISVKNGRSAILENKVEHDEDIAKYLKSTLQIGSGELAEQIRSEIQVKASGVFMWVVLVVSILNRDCDKGHKHAFWRRLRQIPSDLNTLFHQILTRDTENGHGLLLCIQWVLFAAQPLSPRQLYYGILTGLEPENLADCITVTEYITDDDISKFLLDMSKGLAESTRSESPTVQFIHESVRDYLLDGRGLEAIWPGAKTNLTGKSHEALKQCCQAFMSYMPVRQMLLDMRFLYSMDDGRLAFLEYANEWVLYHADKAAKKNYRQAEFLNTFPFADWLTIRKLFDAISPPRYTPAIRSHFDRTYRPHYTPGVSLFYVLASQGFDALIITYNTDSSCFDMGSEQYGTPIFAAIANQGIDACRAIMEKEIARRVPSQNILDLDLSKSPNNACLGFFSHDFRITEHIDTISYLARAGDSQLLRIFCATQTFDVNALDELGKPPLSSAVERGHFEVVKVLAEQGANLDLMSSSMIYSPLRSSMVERHRSTTRLLIEKGANVNIKDGFGQTPLKLAASWGDVKEADLLINKGAEVDARDGLGWTPCFFASYLGHFEVVKLLLDHGADVNAVGTTGQSALDLARIFGHPRVADLLVKRGAVH</sequence>
<dbReference type="Pfam" id="PF12796">
    <property type="entry name" value="Ank_2"/>
    <property type="match status" value="1"/>
</dbReference>
<dbReference type="SUPFAM" id="SSF48403">
    <property type="entry name" value="Ankyrin repeat"/>
    <property type="match status" value="1"/>
</dbReference>
<evidence type="ECO:0000256" key="1">
    <source>
        <dbReference type="ARBA" id="ARBA00022737"/>
    </source>
</evidence>
<dbReference type="Pfam" id="PF00023">
    <property type="entry name" value="Ank"/>
    <property type="match status" value="1"/>
</dbReference>
<feature type="repeat" description="ANK" evidence="2">
    <location>
        <begin position="633"/>
        <end position="665"/>
    </location>
</feature>
<keyword evidence="1" id="KW-0677">Repeat</keyword>
<protein>
    <recommendedName>
        <fullName evidence="3">Nephrocystin 3-like N-terminal domain-containing protein</fullName>
    </recommendedName>
</protein>
<evidence type="ECO:0000313" key="4">
    <source>
        <dbReference type="EMBL" id="KAK8063626.1"/>
    </source>
</evidence>
<evidence type="ECO:0000313" key="5">
    <source>
        <dbReference type="Proteomes" id="UP001446871"/>
    </source>
</evidence>
<dbReference type="EMBL" id="JAQQWM010000005">
    <property type="protein sequence ID" value="KAK8063626.1"/>
    <property type="molecule type" value="Genomic_DNA"/>
</dbReference>
<comment type="caution">
    <text evidence="4">The sequence shown here is derived from an EMBL/GenBank/DDBJ whole genome shotgun (WGS) entry which is preliminary data.</text>
</comment>
<dbReference type="Gene3D" id="1.25.40.20">
    <property type="entry name" value="Ankyrin repeat-containing domain"/>
    <property type="match status" value="1"/>
</dbReference>
<dbReference type="Proteomes" id="UP001446871">
    <property type="component" value="Unassembled WGS sequence"/>
</dbReference>
<keyword evidence="2" id="KW-0040">ANK repeat</keyword>
<dbReference type="PROSITE" id="PS50297">
    <property type="entry name" value="ANK_REP_REGION"/>
    <property type="match status" value="3"/>
</dbReference>
<feature type="repeat" description="ANK" evidence="2">
    <location>
        <begin position="533"/>
        <end position="565"/>
    </location>
</feature>
<evidence type="ECO:0000259" key="3">
    <source>
        <dbReference type="Pfam" id="PF24883"/>
    </source>
</evidence>